<comment type="caution">
    <text evidence="6">The sequence shown here is derived from an EMBL/GenBank/DDBJ whole genome shotgun (WGS) entry which is preliminary data.</text>
</comment>
<keyword evidence="7" id="KW-1185">Reference proteome</keyword>
<proteinExistence type="predicted"/>
<feature type="compositionally biased region" description="Polar residues" evidence="4">
    <location>
        <begin position="328"/>
        <end position="337"/>
    </location>
</feature>
<dbReference type="SMART" id="SM00354">
    <property type="entry name" value="HTH_LACI"/>
    <property type="match status" value="1"/>
</dbReference>
<dbReference type="SUPFAM" id="SSF47413">
    <property type="entry name" value="lambda repressor-like DNA-binding domains"/>
    <property type="match status" value="1"/>
</dbReference>
<organism evidence="6 7">
    <name type="scientific">Paractinoplanes globisporus</name>
    <dbReference type="NCBI Taxonomy" id="113565"/>
    <lineage>
        <taxon>Bacteria</taxon>
        <taxon>Bacillati</taxon>
        <taxon>Actinomycetota</taxon>
        <taxon>Actinomycetes</taxon>
        <taxon>Micromonosporales</taxon>
        <taxon>Micromonosporaceae</taxon>
        <taxon>Paractinoplanes</taxon>
    </lineage>
</organism>
<dbReference type="Gene3D" id="3.40.50.2300">
    <property type="match status" value="2"/>
</dbReference>
<evidence type="ECO:0000256" key="2">
    <source>
        <dbReference type="ARBA" id="ARBA00023125"/>
    </source>
</evidence>
<gene>
    <name evidence="6" type="ORF">ACFY35_31535</name>
</gene>
<feature type="region of interest" description="Disordered" evidence="4">
    <location>
        <begin position="317"/>
        <end position="337"/>
    </location>
</feature>
<reference evidence="6 7" key="1">
    <citation type="submission" date="2024-10" db="EMBL/GenBank/DDBJ databases">
        <title>The Natural Products Discovery Center: Release of the First 8490 Sequenced Strains for Exploring Actinobacteria Biosynthetic Diversity.</title>
        <authorList>
            <person name="Kalkreuter E."/>
            <person name="Kautsar S.A."/>
            <person name="Yang D."/>
            <person name="Bader C.D."/>
            <person name="Teijaro C.N."/>
            <person name="Fluegel L."/>
            <person name="Davis C.M."/>
            <person name="Simpson J.R."/>
            <person name="Lauterbach L."/>
            <person name="Steele A.D."/>
            <person name="Gui C."/>
            <person name="Meng S."/>
            <person name="Li G."/>
            <person name="Viehrig K."/>
            <person name="Ye F."/>
            <person name="Su P."/>
            <person name="Kiefer A.F."/>
            <person name="Nichols A."/>
            <person name="Cepeda A.J."/>
            <person name="Yan W."/>
            <person name="Fan B."/>
            <person name="Jiang Y."/>
            <person name="Adhikari A."/>
            <person name="Zheng C.-J."/>
            <person name="Schuster L."/>
            <person name="Cowan T.M."/>
            <person name="Smanski M.J."/>
            <person name="Chevrette M.G."/>
            <person name="De Carvalho L.P.S."/>
            <person name="Shen B."/>
        </authorList>
    </citation>
    <scope>NUCLEOTIDE SEQUENCE [LARGE SCALE GENOMIC DNA]</scope>
    <source>
        <strain evidence="6 7">NPDC000087</strain>
    </source>
</reference>
<dbReference type="InterPro" id="IPR028082">
    <property type="entry name" value="Peripla_BP_I"/>
</dbReference>
<evidence type="ECO:0000313" key="6">
    <source>
        <dbReference type="EMBL" id="MFF5293990.1"/>
    </source>
</evidence>
<protein>
    <submittedName>
        <fullName evidence="6">LacI family DNA-binding transcriptional regulator</fullName>
    </submittedName>
</protein>
<dbReference type="InterPro" id="IPR000843">
    <property type="entry name" value="HTH_LacI"/>
</dbReference>
<keyword evidence="2 6" id="KW-0238">DNA-binding</keyword>
<accession>A0ABW6WLB1</accession>
<dbReference type="Proteomes" id="UP001602245">
    <property type="component" value="Unassembled WGS sequence"/>
</dbReference>
<dbReference type="EMBL" id="JBIAZU010000006">
    <property type="protein sequence ID" value="MFF5293990.1"/>
    <property type="molecule type" value="Genomic_DNA"/>
</dbReference>
<dbReference type="CDD" id="cd01392">
    <property type="entry name" value="HTH_LacI"/>
    <property type="match status" value="1"/>
</dbReference>
<evidence type="ECO:0000256" key="3">
    <source>
        <dbReference type="ARBA" id="ARBA00023163"/>
    </source>
</evidence>
<sequence length="337" mass="36367">MTIADIAREAGLSIGSVSYALNNKPGVSEDTRARVITIAKRMGWSVSPAARSLSRSRADSIGLVPVRSPRMLGVEPFFMEFVAGIQAVLTRNEMALSFLLADSVEAEIRIYERWASQRRVDGLILLDLAIDDPRIAVVERLEIPAVYLSNAPDDPGQPHVWTCEDESMREAAQYLIRLGHRRIARVGGVPSYRHIAVRHRTLEEVAAAAGLPRPTVIDTDFSGEAGARATRSLLSRPEPPTAIIYDNDVMAVAGLGVAAELGFSVPGELSLLAWDDSPLCEITHPPLSAMHRDVLALGTVSTSLLLQLIDSEGGVEGVEGPRAVLQPRGTTGRPTRS</sequence>
<dbReference type="PANTHER" id="PTHR30146">
    <property type="entry name" value="LACI-RELATED TRANSCRIPTIONAL REPRESSOR"/>
    <property type="match status" value="1"/>
</dbReference>
<dbReference type="Gene3D" id="1.10.260.40">
    <property type="entry name" value="lambda repressor-like DNA-binding domains"/>
    <property type="match status" value="1"/>
</dbReference>
<dbReference type="Pfam" id="PF00356">
    <property type="entry name" value="LacI"/>
    <property type="match status" value="1"/>
</dbReference>
<dbReference type="CDD" id="cd06267">
    <property type="entry name" value="PBP1_LacI_sugar_binding-like"/>
    <property type="match status" value="1"/>
</dbReference>
<evidence type="ECO:0000259" key="5">
    <source>
        <dbReference type="PROSITE" id="PS50932"/>
    </source>
</evidence>
<dbReference type="InterPro" id="IPR010982">
    <property type="entry name" value="Lambda_DNA-bd_dom_sf"/>
</dbReference>
<feature type="domain" description="HTH lacI-type" evidence="5">
    <location>
        <begin position="1"/>
        <end position="55"/>
    </location>
</feature>
<evidence type="ECO:0000256" key="1">
    <source>
        <dbReference type="ARBA" id="ARBA00023015"/>
    </source>
</evidence>
<dbReference type="GO" id="GO:0003677">
    <property type="term" value="F:DNA binding"/>
    <property type="evidence" value="ECO:0007669"/>
    <property type="project" value="UniProtKB-KW"/>
</dbReference>
<keyword evidence="1" id="KW-0805">Transcription regulation</keyword>
<dbReference type="InterPro" id="IPR046335">
    <property type="entry name" value="LacI/GalR-like_sensor"/>
</dbReference>
<evidence type="ECO:0000313" key="7">
    <source>
        <dbReference type="Proteomes" id="UP001602245"/>
    </source>
</evidence>
<keyword evidence="3" id="KW-0804">Transcription</keyword>
<dbReference type="Pfam" id="PF13377">
    <property type="entry name" value="Peripla_BP_3"/>
    <property type="match status" value="1"/>
</dbReference>
<dbReference type="SUPFAM" id="SSF53822">
    <property type="entry name" value="Periplasmic binding protein-like I"/>
    <property type="match status" value="1"/>
</dbReference>
<dbReference type="PANTHER" id="PTHR30146:SF155">
    <property type="entry name" value="ALANINE RACEMASE"/>
    <property type="match status" value="1"/>
</dbReference>
<dbReference type="PROSITE" id="PS50932">
    <property type="entry name" value="HTH_LACI_2"/>
    <property type="match status" value="1"/>
</dbReference>
<name>A0ABW6WLB1_9ACTN</name>
<evidence type="ECO:0000256" key="4">
    <source>
        <dbReference type="SAM" id="MobiDB-lite"/>
    </source>
</evidence>
<dbReference type="RefSeq" id="WP_020512233.1">
    <property type="nucleotide sequence ID" value="NZ_JBIAZU010000006.1"/>
</dbReference>